<dbReference type="EMBL" id="QZJZ01000044">
    <property type="protein sequence ID" value="RJP59697.1"/>
    <property type="molecule type" value="Genomic_DNA"/>
</dbReference>
<evidence type="ECO:0000313" key="1">
    <source>
        <dbReference type="EMBL" id="RJP59697.1"/>
    </source>
</evidence>
<dbReference type="Proteomes" id="UP000266426">
    <property type="component" value="Unassembled WGS sequence"/>
</dbReference>
<name>A0A3A4RA84_9BACT</name>
<comment type="caution">
    <text evidence="1">The sequence shown here is derived from an EMBL/GenBank/DDBJ whole genome shotgun (WGS) entry which is preliminary data.</text>
</comment>
<proteinExistence type="predicted"/>
<sequence>IKLFPVFPKSRVLAIEKSLPRYPFGWLRFDESPLLEKVRNPETGSLDIRIRQKTTTVIKTPFLSPEEYPETFSQTKHFKKKIKIDNRGSFPTRFNVFLNKVAELEFVLAIEGDEIINNLDIMQAYPFENPGEIRFVFSDEGKGIKLKIRIGANAEAQYNFAVNRIWEIIDSLWQEK</sequence>
<reference evidence="1 2" key="1">
    <citation type="journal article" date="2017" name="ISME J.">
        <title>Energy and carbon metabolisms in a deep terrestrial subsurface fluid microbial community.</title>
        <authorList>
            <person name="Momper L."/>
            <person name="Jungbluth S.P."/>
            <person name="Lee M.D."/>
            <person name="Amend J.P."/>
        </authorList>
    </citation>
    <scope>NUCLEOTIDE SEQUENCE [LARGE SCALE GENOMIC DNA]</scope>
    <source>
        <strain evidence="1">SURF_26</strain>
    </source>
</reference>
<feature type="non-terminal residue" evidence="1">
    <location>
        <position position="1"/>
    </location>
</feature>
<organism evidence="1 2">
    <name type="scientific">Candidatus Auribacter fodinae</name>
    <dbReference type="NCBI Taxonomy" id="2093366"/>
    <lineage>
        <taxon>Bacteria</taxon>
        <taxon>Pseudomonadati</taxon>
        <taxon>Candidatus Auribacterota</taxon>
        <taxon>Candidatus Auribacteria</taxon>
        <taxon>Candidatus Auribacterales</taxon>
        <taxon>Candidatus Auribacteraceae</taxon>
        <taxon>Candidatus Auribacter</taxon>
    </lineage>
</organism>
<accession>A0A3A4RA84</accession>
<protein>
    <submittedName>
        <fullName evidence="1">Uncharacterized protein</fullName>
    </submittedName>
</protein>
<evidence type="ECO:0000313" key="2">
    <source>
        <dbReference type="Proteomes" id="UP000266426"/>
    </source>
</evidence>
<dbReference type="AlphaFoldDB" id="A0A3A4RA84"/>
<gene>
    <name evidence="1" type="ORF">C4541_05580</name>
</gene>